<dbReference type="KEGG" id="pstg:E8M01_16405"/>
<dbReference type="RefSeq" id="WP_136961096.1">
    <property type="nucleotide sequence ID" value="NZ_CP039690.1"/>
</dbReference>
<evidence type="ECO:0000313" key="1">
    <source>
        <dbReference type="EMBL" id="QCI65650.1"/>
    </source>
</evidence>
<keyword evidence="2" id="KW-1185">Reference proteome</keyword>
<accession>A0A4D7B657</accession>
<protein>
    <submittedName>
        <fullName evidence="1">Uncharacterized protein</fullName>
    </submittedName>
</protein>
<reference evidence="1 2" key="1">
    <citation type="submission" date="2019-04" db="EMBL/GenBank/DDBJ databases">
        <title>Phreatobacter aquaticus sp. nov.</title>
        <authorList>
            <person name="Choi A."/>
        </authorList>
    </citation>
    <scope>NUCLEOTIDE SEQUENCE [LARGE SCALE GENOMIC DNA]</scope>
    <source>
        <strain evidence="1 2">KCTC 52518</strain>
    </source>
</reference>
<sequence>MADRRDESVVDTVRKVEAIFKDRLDQAFTAINADLLKLDDEVDRDQVIQALVVALFRAETRR</sequence>
<dbReference type="EMBL" id="CP039690">
    <property type="protein sequence ID" value="QCI65650.1"/>
    <property type="molecule type" value="Genomic_DNA"/>
</dbReference>
<name>A0A4D7B657_9HYPH</name>
<evidence type="ECO:0000313" key="2">
    <source>
        <dbReference type="Proteomes" id="UP000298781"/>
    </source>
</evidence>
<dbReference type="Proteomes" id="UP000298781">
    <property type="component" value="Chromosome"/>
</dbReference>
<gene>
    <name evidence="1" type="ORF">E8M01_16405</name>
</gene>
<organism evidence="1 2">
    <name type="scientific">Phreatobacter stygius</name>
    <dbReference type="NCBI Taxonomy" id="1940610"/>
    <lineage>
        <taxon>Bacteria</taxon>
        <taxon>Pseudomonadati</taxon>
        <taxon>Pseudomonadota</taxon>
        <taxon>Alphaproteobacteria</taxon>
        <taxon>Hyphomicrobiales</taxon>
        <taxon>Phreatobacteraceae</taxon>
        <taxon>Phreatobacter</taxon>
    </lineage>
</organism>
<dbReference type="AlphaFoldDB" id="A0A4D7B657"/>
<proteinExistence type="predicted"/>